<accession>A0A913XYY5</accession>
<evidence type="ECO:0000313" key="9">
    <source>
        <dbReference type="Proteomes" id="UP000887567"/>
    </source>
</evidence>
<keyword evidence="6 7" id="KW-0472">Membrane</keyword>
<organism evidence="8 9">
    <name type="scientific">Exaiptasia diaphana</name>
    <name type="common">Tropical sea anemone</name>
    <name type="synonym">Aiptasia pulchella</name>
    <dbReference type="NCBI Taxonomy" id="2652724"/>
    <lineage>
        <taxon>Eukaryota</taxon>
        <taxon>Metazoa</taxon>
        <taxon>Cnidaria</taxon>
        <taxon>Anthozoa</taxon>
        <taxon>Hexacorallia</taxon>
        <taxon>Actiniaria</taxon>
        <taxon>Aiptasiidae</taxon>
        <taxon>Exaiptasia</taxon>
    </lineage>
</organism>
<evidence type="ECO:0000256" key="5">
    <source>
        <dbReference type="ARBA" id="ARBA00022989"/>
    </source>
</evidence>
<keyword evidence="3" id="KW-1003">Cell membrane</keyword>
<dbReference type="EnsemblMetazoa" id="XM_021056304.2">
    <property type="protein sequence ID" value="XP_020911963.1"/>
    <property type="gene ID" value="LOC110249722"/>
</dbReference>
<dbReference type="OrthoDB" id="69646at2759"/>
<proteinExistence type="inferred from homology"/>
<dbReference type="PANTHER" id="PTHR14319">
    <property type="entry name" value="FIVE-SPAN TRANSMEMBRANE PROTEIN M83"/>
    <property type="match status" value="1"/>
</dbReference>
<feature type="transmembrane region" description="Helical" evidence="7">
    <location>
        <begin position="122"/>
        <end position="143"/>
    </location>
</feature>
<dbReference type="OMA" id="HHACSGP"/>
<feature type="transmembrane region" description="Helical" evidence="7">
    <location>
        <begin position="65"/>
        <end position="83"/>
    </location>
</feature>
<feature type="transmembrane region" description="Helical" evidence="7">
    <location>
        <begin position="149"/>
        <end position="168"/>
    </location>
</feature>
<evidence type="ECO:0000256" key="3">
    <source>
        <dbReference type="ARBA" id="ARBA00022475"/>
    </source>
</evidence>
<dbReference type="GeneID" id="110249722"/>
<dbReference type="AlphaFoldDB" id="A0A913XYY5"/>
<feature type="transmembrane region" description="Helical" evidence="7">
    <location>
        <begin position="41"/>
        <end position="58"/>
    </location>
</feature>
<keyword evidence="5 7" id="KW-1133">Transmembrane helix</keyword>
<name>A0A913XYY5_EXADI</name>
<protein>
    <submittedName>
        <fullName evidence="8">Uncharacterized protein</fullName>
    </submittedName>
</protein>
<sequence length="207" mass="23450">MRLFPEMVVYMFLTIMSTMFHLCKTQIACVMDISFLQLCDFYAIILSIWVTLVAMASLSNASYTATLNMIAVLVLFVCVVKARESILPFVLTLSIGLLLAVVYHLTMWCRGKPSTSFSKKRWALFILPASILVTLCFLIFALFETTDQYKYVHSVGHVFLGIGIALLLPNHRHRISHYDVSRQLSDEARAQSVNSRSPLLVGRVRHV</sequence>
<comment type="similarity">
    <text evidence="2">Belongs to the TMEM8 family.</text>
</comment>
<dbReference type="KEGG" id="epa:110249722"/>
<evidence type="ECO:0000256" key="2">
    <source>
        <dbReference type="ARBA" id="ARBA00005542"/>
    </source>
</evidence>
<evidence type="ECO:0000313" key="8">
    <source>
        <dbReference type="EnsemblMetazoa" id="XP_020911963.1"/>
    </source>
</evidence>
<evidence type="ECO:0000256" key="7">
    <source>
        <dbReference type="SAM" id="Phobius"/>
    </source>
</evidence>
<feature type="transmembrane region" description="Helical" evidence="7">
    <location>
        <begin position="89"/>
        <end position="110"/>
    </location>
</feature>
<dbReference type="RefSeq" id="XP_020911963.1">
    <property type="nucleotide sequence ID" value="XM_021056304.2"/>
</dbReference>
<evidence type="ECO:0000256" key="6">
    <source>
        <dbReference type="ARBA" id="ARBA00023136"/>
    </source>
</evidence>
<evidence type="ECO:0000256" key="1">
    <source>
        <dbReference type="ARBA" id="ARBA00004651"/>
    </source>
</evidence>
<keyword evidence="4 7" id="KW-0812">Transmembrane</keyword>
<dbReference type="GO" id="GO:0005886">
    <property type="term" value="C:plasma membrane"/>
    <property type="evidence" value="ECO:0007669"/>
    <property type="project" value="UniProtKB-SubCell"/>
</dbReference>
<comment type="subcellular location">
    <subcellularLocation>
        <location evidence="1">Cell membrane</location>
        <topology evidence="1">Multi-pass membrane protein</topology>
    </subcellularLocation>
</comment>
<dbReference type="PANTHER" id="PTHR14319:SF3">
    <property type="entry name" value="TRANSMEMBRANE PROTEIN-LIKE PROTEIN"/>
    <property type="match status" value="1"/>
</dbReference>
<dbReference type="Proteomes" id="UP000887567">
    <property type="component" value="Unplaced"/>
</dbReference>
<dbReference type="InterPro" id="IPR021910">
    <property type="entry name" value="NGX6/PGAP6/MYMK"/>
</dbReference>
<reference evidence="8" key="1">
    <citation type="submission" date="2022-11" db="UniProtKB">
        <authorList>
            <consortium name="EnsemblMetazoa"/>
        </authorList>
    </citation>
    <scope>IDENTIFICATION</scope>
</reference>
<evidence type="ECO:0000256" key="4">
    <source>
        <dbReference type="ARBA" id="ARBA00022692"/>
    </source>
</evidence>
<keyword evidence="9" id="KW-1185">Reference proteome</keyword>
<dbReference type="Pfam" id="PF12036">
    <property type="entry name" value="DUF3522"/>
    <property type="match status" value="1"/>
</dbReference>